<evidence type="ECO:0000256" key="1">
    <source>
        <dbReference type="SAM" id="Phobius"/>
    </source>
</evidence>
<evidence type="ECO:0000313" key="3">
    <source>
        <dbReference type="Proteomes" id="UP001281656"/>
    </source>
</evidence>
<dbReference type="Pfam" id="PF19700">
    <property type="entry name" value="DUF6198"/>
    <property type="match status" value="1"/>
</dbReference>
<dbReference type="PANTHER" id="PTHR40078">
    <property type="entry name" value="INTEGRAL MEMBRANE PROTEIN-RELATED"/>
    <property type="match status" value="1"/>
</dbReference>
<dbReference type="RefSeq" id="WP_318796722.1">
    <property type="nucleotide sequence ID" value="NZ_JARUJP010000002.1"/>
</dbReference>
<feature type="transmembrane region" description="Helical" evidence="1">
    <location>
        <begin position="21"/>
        <end position="38"/>
    </location>
</feature>
<reference evidence="2 3" key="1">
    <citation type="submission" date="2023-04" db="EMBL/GenBank/DDBJ databases">
        <title>Clostridium tannerae sp. nov., isolated from the fecal material of an alpaca.</title>
        <authorList>
            <person name="Miller S."/>
            <person name="Hendry M."/>
            <person name="King J."/>
            <person name="Sankaranarayanan K."/>
            <person name="Lawson P.A."/>
        </authorList>
    </citation>
    <scope>NUCLEOTIDE SEQUENCE [LARGE SCALE GENOMIC DNA]</scope>
    <source>
        <strain evidence="2 3">A1-XYC3</strain>
    </source>
</reference>
<gene>
    <name evidence="2" type="ORF">P8V03_02910</name>
</gene>
<feature type="transmembrane region" description="Helical" evidence="1">
    <location>
        <begin position="110"/>
        <end position="132"/>
    </location>
</feature>
<feature type="transmembrane region" description="Helical" evidence="1">
    <location>
        <begin position="167"/>
        <end position="197"/>
    </location>
</feature>
<evidence type="ECO:0000313" key="2">
    <source>
        <dbReference type="EMBL" id="MDW8800103.1"/>
    </source>
</evidence>
<dbReference type="EMBL" id="JARUJP010000002">
    <property type="protein sequence ID" value="MDW8800103.1"/>
    <property type="molecule type" value="Genomic_DNA"/>
</dbReference>
<proteinExistence type="predicted"/>
<organism evidence="2 3">
    <name type="scientific">Clostridium tanneri</name>
    <dbReference type="NCBI Taxonomy" id="3037988"/>
    <lineage>
        <taxon>Bacteria</taxon>
        <taxon>Bacillati</taxon>
        <taxon>Bacillota</taxon>
        <taxon>Clostridia</taxon>
        <taxon>Eubacteriales</taxon>
        <taxon>Clostridiaceae</taxon>
        <taxon>Clostridium</taxon>
    </lineage>
</organism>
<keyword evidence="1" id="KW-0472">Membrane</keyword>
<sequence>MNDKKKKLIIDLIKKMPSLMFGLLLYSIGILLTLYSKLGMSPWDVFHMGIVQHSSLTLGQVSELTGFVILLISYFLGVIPGLASVLNMIFIGLFIDLIEKFKVFSTPDNIIGQMFMLFMGIFVIGWATYFYLRVGLGAGPRDGLMEGLVKKINKPVWMIRGAIEGTVLIIGYILGGPVGIGTLITAGSIGFSVQFAFKIGKYSSKDTDHMNLILLYKNLRQDKIDINDTDDKLIDERNKIEV</sequence>
<name>A0ABU4JPR9_9CLOT</name>
<comment type="caution">
    <text evidence="2">The sequence shown here is derived from an EMBL/GenBank/DDBJ whole genome shotgun (WGS) entry which is preliminary data.</text>
</comment>
<dbReference type="InterPro" id="IPR038750">
    <property type="entry name" value="YczE/YyaS-like"/>
</dbReference>
<keyword evidence="1" id="KW-1133">Transmembrane helix</keyword>
<accession>A0ABU4JPR9</accession>
<dbReference type="Proteomes" id="UP001281656">
    <property type="component" value="Unassembled WGS sequence"/>
</dbReference>
<dbReference type="PANTHER" id="PTHR40078:SF1">
    <property type="entry name" value="INTEGRAL MEMBRANE PROTEIN"/>
    <property type="match status" value="1"/>
</dbReference>
<feature type="transmembrane region" description="Helical" evidence="1">
    <location>
        <begin position="67"/>
        <end position="98"/>
    </location>
</feature>
<keyword evidence="1" id="KW-0812">Transmembrane</keyword>
<protein>
    <submittedName>
        <fullName evidence="2">Membrane protein</fullName>
    </submittedName>
</protein>
<keyword evidence="3" id="KW-1185">Reference proteome</keyword>